<reference evidence="7 8" key="1">
    <citation type="submission" date="2018-03" db="EMBL/GenBank/DDBJ databases">
        <title>Genomic Encyclopedia of Archaeal and Bacterial Type Strains, Phase II (KMG-II): from individual species to whole genera.</title>
        <authorList>
            <person name="Goeker M."/>
        </authorList>
    </citation>
    <scope>NUCLEOTIDE SEQUENCE [LARGE SCALE GENOMIC DNA]</scope>
    <source>
        <strain evidence="7 8">DSM 27267</strain>
    </source>
</reference>
<dbReference type="CDD" id="cd00092">
    <property type="entry name" value="HTH_CRP"/>
    <property type="match status" value="1"/>
</dbReference>
<dbReference type="InterPro" id="IPR050397">
    <property type="entry name" value="Env_Response_Regulators"/>
</dbReference>
<dbReference type="Gene3D" id="2.60.120.10">
    <property type="entry name" value="Jelly Rolls"/>
    <property type="match status" value="1"/>
</dbReference>
<dbReference type="AlphaFoldDB" id="A0A2P8CJL4"/>
<evidence type="ECO:0000256" key="3">
    <source>
        <dbReference type="ARBA" id="ARBA00023163"/>
    </source>
</evidence>
<dbReference type="Pfam" id="PF00027">
    <property type="entry name" value="cNMP_binding"/>
    <property type="match status" value="1"/>
</dbReference>
<dbReference type="Proteomes" id="UP000240621">
    <property type="component" value="Unassembled WGS sequence"/>
</dbReference>
<dbReference type="InterPro" id="IPR000595">
    <property type="entry name" value="cNMP-bd_dom"/>
</dbReference>
<keyword evidence="9" id="KW-1185">Reference proteome</keyword>
<dbReference type="PANTHER" id="PTHR24567">
    <property type="entry name" value="CRP FAMILY TRANSCRIPTIONAL REGULATORY PROTEIN"/>
    <property type="match status" value="1"/>
</dbReference>
<organism evidence="7 8">
    <name type="scientific">Prolixibacter denitrificans</name>
    <dbReference type="NCBI Taxonomy" id="1541063"/>
    <lineage>
        <taxon>Bacteria</taxon>
        <taxon>Pseudomonadati</taxon>
        <taxon>Bacteroidota</taxon>
        <taxon>Bacteroidia</taxon>
        <taxon>Marinilabiliales</taxon>
        <taxon>Prolixibacteraceae</taxon>
        <taxon>Prolixibacter</taxon>
    </lineage>
</organism>
<dbReference type="InterPro" id="IPR012318">
    <property type="entry name" value="HTH_CRP"/>
</dbReference>
<comment type="caution">
    <text evidence="7">The sequence shown here is derived from an EMBL/GenBank/DDBJ whole genome shotgun (WGS) entry which is preliminary data.</text>
</comment>
<dbReference type="EMBL" id="BLAU01000001">
    <property type="protein sequence ID" value="GET19781.1"/>
    <property type="molecule type" value="Genomic_DNA"/>
</dbReference>
<evidence type="ECO:0000256" key="2">
    <source>
        <dbReference type="ARBA" id="ARBA00023125"/>
    </source>
</evidence>
<dbReference type="SMART" id="SM00419">
    <property type="entry name" value="HTH_CRP"/>
    <property type="match status" value="1"/>
</dbReference>
<sequence>MALGEDELQLLEENCSEGIFRKGEEILSEGSLTSHIIYLQTGLVKEYIKSGDQPECIVQIIQNHAYLGLPSLFGDRVNHYSYAALTDVAVCFIDVAIFKQFILDNGKFAFEILSTVSRDSLTNYHRFISQGQKKIYGKLADTLLYFSKAIFRSNRFRLPLNRNEISYLIGTSRESVSKQLNSFVRDGIISLRRREIIINEPEKLEQISRLG</sequence>
<evidence type="ECO:0000259" key="5">
    <source>
        <dbReference type="PROSITE" id="PS51063"/>
    </source>
</evidence>
<dbReference type="PANTHER" id="PTHR24567:SF26">
    <property type="entry name" value="REGULATORY PROTEIN YEIL"/>
    <property type="match status" value="1"/>
</dbReference>
<dbReference type="SMART" id="SM00100">
    <property type="entry name" value="cNMP"/>
    <property type="match status" value="1"/>
</dbReference>
<dbReference type="CDD" id="cd00038">
    <property type="entry name" value="CAP_ED"/>
    <property type="match status" value="1"/>
</dbReference>
<dbReference type="PROSITE" id="PS51063">
    <property type="entry name" value="HTH_CRP_2"/>
    <property type="match status" value="1"/>
</dbReference>
<dbReference type="InterPro" id="IPR036390">
    <property type="entry name" value="WH_DNA-bd_sf"/>
</dbReference>
<evidence type="ECO:0000259" key="4">
    <source>
        <dbReference type="PROSITE" id="PS50042"/>
    </source>
</evidence>
<feature type="domain" description="Cyclic nucleotide-binding" evidence="4">
    <location>
        <begin position="1"/>
        <end position="119"/>
    </location>
</feature>
<gene>
    <name evidence="7" type="ORF">CLV93_101108</name>
    <name evidence="6" type="ORF">JCM18694_00270</name>
</gene>
<evidence type="ECO:0000313" key="9">
    <source>
        <dbReference type="Proteomes" id="UP000396862"/>
    </source>
</evidence>
<protein>
    <submittedName>
        <fullName evidence="6 7">cAMP-binding protein</fullName>
    </submittedName>
</protein>
<dbReference type="GO" id="GO:0003700">
    <property type="term" value="F:DNA-binding transcription factor activity"/>
    <property type="evidence" value="ECO:0007669"/>
    <property type="project" value="TreeGrafter"/>
</dbReference>
<dbReference type="SUPFAM" id="SSF46785">
    <property type="entry name" value="Winged helix' DNA-binding domain"/>
    <property type="match status" value="1"/>
</dbReference>
<keyword evidence="1" id="KW-0805">Transcription regulation</keyword>
<dbReference type="Proteomes" id="UP000396862">
    <property type="component" value="Unassembled WGS sequence"/>
</dbReference>
<dbReference type="InterPro" id="IPR018490">
    <property type="entry name" value="cNMP-bd_dom_sf"/>
</dbReference>
<dbReference type="Pfam" id="PF13545">
    <property type="entry name" value="HTH_Crp_2"/>
    <property type="match status" value="1"/>
</dbReference>
<evidence type="ECO:0000313" key="8">
    <source>
        <dbReference type="Proteomes" id="UP000240621"/>
    </source>
</evidence>
<keyword evidence="2" id="KW-0238">DNA-binding</keyword>
<name>A0A2P8CJL4_9BACT</name>
<dbReference type="InterPro" id="IPR014710">
    <property type="entry name" value="RmlC-like_jellyroll"/>
</dbReference>
<dbReference type="PRINTS" id="PR00034">
    <property type="entry name" value="HTHCRP"/>
</dbReference>
<evidence type="ECO:0000256" key="1">
    <source>
        <dbReference type="ARBA" id="ARBA00023015"/>
    </source>
</evidence>
<dbReference type="PROSITE" id="PS50042">
    <property type="entry name" value="CNMP_BINDING_3"/>
    <property type="match status" value="1"/>
</dbReference>
<keyword evidence="3" id="KW-0804">Transcription</keyword>
<evidence type="ECO:0000313" key="6">
    <source>
        <dbReference type="EMBL" id="GET19781.1"/>
    </source>
</evidence>
<evidence type="ECO:0000313" key="7">
    <source>
        <dbReference type="EMBL" id="PSK85156.1"/>
    </source>
</evidence>
<proteinExistence type="predicted"/>
<dbReference type="EMBL" id="PYGC01000001">
    <property type="protein sequence ID" value="PSK85156.1"/>
    <property type="molecule type" value="Genomic_DNA"/>
</dbReference>
<reference evidence="6 9" key="2">
    <citation type="submission" date="2019-10" db="EMBL/GenBank/DDBJ databases">
        <title>Prolixibacter strains distinguished by the presence of nitrate reductase genes were adept at nitrate-dependent anaerobic corrosion of metallic iron and carbon steel.</title>
        <authorList>
            <person name="Iino T."/>
            <person name="Shono N."/>
            <person name="Ito K."/>
            <person name="Nakamura R."/>
            <person name="Sueoka K."/>
            <person name="Harayama S."/>
            <person name="Ohkuma M."/>
        </authorList>
    </citation>
    <scope>NUCLEOTIDE SEQUENCE [LARGE SCALE GENOMIC DNA]</scope>
    <source>
        <strain evidence="6 9">MIC1-1</strain>
    </source>
</reference>
<dbReference type="SUPFAM" id="SSF51206">
    <property type="entry name" value="cAMP-binding domain-like"/>
    <property type="match status" value="1"/>
</dbReference>
<accession>A0A2P8CJL4</accession>
<feature type="domain" description="HTH crp-type" evidence="5">
    <location>
        <begin position="133"/>
        <end position="202"/>
    </location>
</feature>
<dbReference type="GO" id="GO:0003677">
    <property type="term" value="F:DNA binding"/>
    <property type="evidence" value="ECO:0007669"/>
    <property type="project" value="UniProtKB-KW"/>
</dbReference>
<dbReference type="GO" id="GO:0005829">
    <property type="term" value="C:cytosol"/>
    <property type="evidence" value="ECO:0007669"/>
    <property type="project" value="TreeGrafter"/>
</dbReference>